<comment type="caution">
    <text evidence="1">The sequence shown here is derived from an EMBL/GenBank/DDBJ whole genome shotgun (WGS) entry which is preliminary data.</text>
</comment>
<evidence type="ECO:0000313" key="2">
    <source>
        <dbReference type="Proteomes" id="UP001177021"/>
    </source>
</evidence>
<gene>
    <name evidence="1" type="ORF">MILVUS5_LOCUS22315</name>
</gene>
<evidence type="ECO:0000313" key="1">
    <source>
        <dbReference type="EMBL" id="CAJ2655367.1"/>
    </source>
</evidence>
<accession>A0ACB0KIT2</accession>
<keyword evidence="2" id="KW-1185">Reference proteome</keyword>
<name>A0ACB0KIT2_TRIPR</name>
<proteinExistence type="predicted"/>
<organism evidence="1 2">
    <name type="scientific">Trifolium pratense</name>
    <name type="common">Red clover</name>
    <dbReference type="NCBI Taxonomy" id="57577"/>
    <lineage>
        <taxon>Eukaryota</taxon>
        <taxon>Viridiplantae</taxon>
        <taxon>Streptophyta</taxon>
        <taxon>Embryophyta</taxon>
        <taxon>Tracheophyta</taxon>
        <taxon>Spermatophyta</taxon>
        <taxon>Magnoliopsida</taxon>
        <taxon>eudicotyledons</taxon>
        <taxon>Gunneridae</taxon>
        <taxon>Pentapetalae</taxon>
        <taxon>rosids</taxon>
        <taxon>fabids</taxon>
        <taxon>Fabales</taxon>
        <taxon>Fabaceae</taxon>
        <taxon>Papilionoideae</taxon>
        <taxon>50 kb inversion clade</taxon>
        <taxon>NPAAA clade</taxon>
        <taxon>Hologalegina</taxon>
        <taxon>IRL clade</taxon>
        <taxon>Trifolieae</taxon>
        <taxon>Trifolium</taxon>
    </lineage>
</organism>
<dbReference type="Proteomes" id="UP001177021">
    <property type="component" value="Unassembled WGS sequence"/>
</dbReference>
<sequence>MFESTSSIIDFTRAWGKSNNDQWETLDFSMLKSDFIKTKSEPYVWVNSRCDNFLYKLLFVALNLSQGNIKTLLFHYNLFLSNDQFSCIARRCPLVRRIVFVSWNRIKKVEIRKAIRGWNDLESMTMPPLKDPTYVFQEISKNCKNFRELKVMGRLDKRFALSLVTYLPNLKVLSVRCSVLVKEALILVLESLKYLEVLNVSHSYFVVPISHIDRNTICEKASKLRQFVTCMEKPCIMCDRTRMDCGLSRWHKFKEGIWKDDEVSSLAL</sequence>
<protein>
    <submittedName>
        <fullName evidence="1">Uncharacterized protein</fullName>
    </submittedName>
</protein>
<dbReference type="EMBL" id="CASHSV030000206">
    <property type="protein sequence ID" value="CAJ2655367.1"/>
    <property type="molecule type" value="Genomic_DNA"/>
</dbReference>
<reference evidence="1" key="1">
    <citation type="submission" date="2023-10" db="EMBL/GenBank/DDBJ databases">
        <authorList>
            <person name="Rodriguez Cubillos JULIANA M."/>
            <person name="De Vega J."/>
        </authorList>
    </citation>
    <scope>NUCLEOTIDE SEQUENCE</scope>
</reference>